<dbReference type="RefSeq" id="WP_173570495.1">
    <property type="nucleotide sequence ID" value="NZ_WOSY01000010.1"/>
</dbReference>
<sequence length="88" mass="9846">MKKFKDNLRNFKAPKIDMLKEPPVDHELNEHPADKLFFIVTIVLASLSMVIFIGGSFVKAIRMSEQPPAVEQTIAPAGDNQKLAPEKN</sequence>
<dbReference type="EMBL" id="WOSY01000010">
    <property type="protein sequence ID" value="NHN89241.1"/>
    <property type="molecule type" value="Genomic_DNA"/>
</dbReference>
<keyword evidence="2" id="KW-0472">Membrane</keyword>
<evidence type="ECO:0000313" key="3">
    <source>
        <dbReference type="EMBL" id="NHN89241.1"/>
    </source>
</evidence>
<comment type="caution">
    <text evidence="3">The sequence shown here is derived from an EMBL/GenBank/DDBJ whole genome shotgun (WGS) entry which is preliminary data.</text>
</comment>
<name>A0ABX0K355_9PROT</name>
<keyword evidence="2" id="KW-0812">Transmembrane</keyword>
<organism evidence="3 4">
    <name type="scientific">Acetobacter conturbans</name>
    <dbReference type="NCBI Taxonomy" id="1737472"/>
    <lineage>
        <taxon>Bacteria</taxon>
        <taxon>Pseudomonadati</taxon>
        <taxon>Pseudomonadota</taxon>
        <taxon>Alphaproteobacteria</taxon>
        <taxon>Acetobacterales</taxon>
        <taxon>Acetobacteraceae</taxon>
        <taxon>Acetobacter</taxon>
    </lineage>
</organism>
<evidence type="ECO:0000256" key="2">
    <source>
        <dbReference type="SAM" id="Phobius"/>
    </source>
</evidence>
<protein>
    <submittedName>
        <fullName evidence="3">Uncharacterized protein</fullName>
    </submittedName>
</protein>
<accession>A0ABX0K355</accession>
<dbReference type="Proteomes" id="UP000631653">
    <property type="component" value="Unassembled WGS sequence"/>
</dbReference>
<feature type="region of interest" description="Disordered" evidence="1">
    <location>
        <begin position="68"/>
        <end position="88"/>
    </location>
</feature>
<gene>
    <name evidence="3" type="ORF">GOB81_11475</name>
</gene>
<evidence type="ECO:0000313" key="4">
    <source>
        <dbReference type="Proteomes" id="UP000631653"/>
    </source>
</evidence>
<keyword evidence="2" id="KW-1133">Transmembrane helix</keyword>
<keyword evidence="4" id="KW-1185">Reference proteome</keyword>
<evidence type="ECO:0000256" key="1">
    <source>
        <dbReference type="SAM" id="MobiDB-lite"/>
    </source>
</evidence>
<proteinExistence type="predicted"/>
<reference evidence="3 4" key="1">
    <citation type="journal article" date="2020" name="Int. J. Syst. Evol. Microbiol.">
        <title>Novel acetic acid bacteria from cider fermentations: Acetobacter conturbans sp. nov. and Acetobacter fallax sp. nov.</title>
        <authorList>
            <person name="Sombolestani A.S."/>
            <person name="Cleenwerck I."/>
            <person name="Cnockaert M."/>
            <person name="Borremans W."/>
            <person name="Wieme A.D."/>
            <person name="De Vuyst L."/>
            <person name="Vandamme P."/>
        </authorList>
    </citation>
    <scope>NUCLEOTIDE SEQUENCE [LARGE SCALE GENOMIC DNA]</scope>
    <source>
        <strain evidence="3 4">LMG 1627</strain>
    </source>
</reference>
<feature type="transmembrane region" description="Helical" evidence="2">
    <location>
        <begin position="36"/>
        <end position="58"/>
    </location>
</feature>